<dbReference type="Proteomes" id="UP000552097">
    <property type="component" value="Unassembled WGS sequence"/>
</dbReference>
<evidence type="ECO:0000313" key="4">
    <source>
        <dbReference type="EMBL" id="MBB5803230.1"/>
    </source>
</evidence>
<dbReference type="PANTHER" id="PTHR11941">
    <property type="entry name" value="ENOYL-COA HYDRATASE-RELATED"/>
    <property type="match status" value="1"/>
</dbReference>
<evidence type="ECO:0000256" key="2">
    <source>
        <dbReference type="ARBA" id="ARBA00023098"/>
    </source>
</evidence>
<keyword evidence="4" id="KW-0560">Oxidoreductase</keyword>
<comment type="caution">
    <text evidence="4">The sequence shown here is derived from an EMBL/GenBank/DDBJ whole genome shotgun (WGS) entry which is preliminary data.</text>
</comment>
<name>A0A7W9M0S3_9PSEU</name>
<keyword evidence="5" id="KW-1185">Reference proteome</keyword>
<evidence type="ECO:0000256" key="3">
    <source>
        <dbReference type="ARBA" id="ARBA00023239"/>
    </source>
</evidence>
<evidence type="ECO:0000313" key="5">
    <source>
        <dbReference type="Proteomes" id="UP000552097"/>
    </source>
</evidence>
<dbReference type="RefSeq" id="WP_184920474.1">
    <property type="nucleotide sequence ID" value="NZ_JACHMO010000001.1"/>
</dbReference>
<dbReference type="EMBL" id="JACHMO010000001">
    <property type="protein sequence ID" value="MBB5803230.1"/>
    <property type="molecule type" value="Genomic_DNA"/>
</dbReference>
<dbReference type="CDD" id="cd06558">
    <property type="entry name" value="crotonase-like"/>
    <property type="match status" value="1"/>
</dbReference>
<dbReference type="AlphaFoldDB" id="A0A7W9M0S3"/>
<dbReference type="InterPro" id="IPR053482">
    <property type="entry name" value="DPA-CoA_Dioxygenase"/>
</dbReference>
<dbReference type="EC" id="1.13.11.80" evidence="4"/>
<keyword evidence="2" id="KW-0443">Lipid metabolism</keyword>
<protein>
    <submittedName>
        <fullName evidence="4">Thioesterase DpgC</fullName>
        <ecNumber evidence="4">1.13.11.80</ecNumber>
    </submittedName>
</protein>
<sequence length="435" mass="47085">MPLTPTRLADDAANLAERARACDVAIAALPAKPARTDEEQRAADDAQRPVRDLRDRFMRLHGREVYDTVTDRRTRGPRLAQLVAATAELVPGLLPDAARLAAEERLPQAVKEGLVIDLGIFFRRVLADPVSGEHLLDAMRAPTPRALSLLAAFERTGELDLDTVHLQRSGRIAHVTVRNLDCLNAETTELNADLETAVDLALLDPAVEAGVLRGAEMTHPRYAGKRVFSAGINLKHLHAGRISYTDFLLGRELGLLSKLRRGLRGGEDPTWWPNADVAKPWVAAVDTFAIGGGMQILLTVDHVVAADDAYFSLPAAQEGIVPGMANLRLTALFGGRLTRRVILDGKSIGARDPEATLLCDEVVAPERVGAVALAAAERLASPAVAVNRRMVNLAEEPPDAFRAYASEFALVQALRLHSADVLDKVHRFSTAERSA</sequence>
<accession>A0A7W9M0S3</accession>
<comment type="similarity">
    <text evidence="1">Belongs to the enoyl-CoA hydratase/isomerase family.</text>
</comment>
<organism evidence="4 5">
    <name type="scientific">Saccharothrix ecbatanensis</name>
    <dbReference type="NCBI Taxonomy" id="1105145"/>
    <lineage>
        <taxon>Bacteria</taxon>
        <taxon>Bacillati</taxon>
        <taxon>Actinomycetota</taxon>
        <taxon>Actinomycetes</taxon>
        <taxon>Pseudonocardiales</taxon>
        <taxon>Pseudonocardiaceae</taxon>
        <taxon>Saccharothrix</taxon>
    </lineage>
</organism>
<reference evidence="4 5" key="1">
    <citation type="submission" date="2020-08" db="EMBL/GenBank/DDBJ databases">
        <title>Sequencing the genomes of 1000 actinobacteria strains.</title>
        <authorList>
            <person name="Klenk H.-P."/>
        </authorList>
    </citation>
    <scope>NUCLEOTIDE SEQUENCE [LARGE SCALE GENOMIC DNA]</scope>
    <source>
        <strain evidence="4 5">DSM 45486</strain>
    </source>
</reference>
<dbReference type="InterPro" id="IPR029045">
    <property type="entry name" value="ClpP/crotonase-like_dom_sf"/>
</dbReference>
<dbReference type="Gene3D" id="1.20.58.1300">
    <property type="match status" value="1"/>
</dbReference>
<evidence type="ECO:0000256" key="1">
    <source>
        <dbReference type="ARBA" id="ARBA00005254"/>
    </source>
</evidence>
<dbReference type="PANTHER" id="PTHR11941:SF169">
    <property type="entry name" value="(7AS)-7A-METHYL-1,5-DIOXO-2,3,5,6,7,7A-HEXAHYDRO-1H-INDENE-CARBOXYL-COA HYDROLASE"/>
    <property type="match status" value="1"/>
</dbReference>
<dbReference type="GO" id="GO:0016491">
    <property type="term" value="F:oxidoreductase activity"/>
    <property type="evidence" value="ECO:0007669"/>
    <property type="project" value="UniProtKB-KW"/>
</dbReference>
<gene>
    <name evidence="4" type="ORF">F4560_002998</name>
</gene>
<dbReference type="GO" id="GO:0006635">
    <property type="term" value="P:fatty acid beta-oxidation"/>
    <property type="evidence" value="ECO:0007669"/>
    <property type="project" value="TreeGrafter"/>
</dbReference>
<dbReference type="InterPro" id="IPR001753">
    <property type="entry name" value="Enoyl-CoA_hydra/iso"/>
</dbReference>
<dbReference type="Gene3D" id="3.90.226.10">
    <property type="entry name" value="2-enoyl-CoA Hydratase, Chain A, domain 1"/>
    <property type="match status" value="1"/>
</dbReference>
<proteinExistence type="inferred from homology"/>
<dbReference type="Pfam" id="PF00378">
    <property type="entry name" value="ECH_1"/>
    <property type="match status" value="1"/>
</dbReference>
<dbReference type="GO" id="GO:0016829">
    <property type="term" value="F:lyase activity"/>
    <property type="evidence" value="ECO:0007669"/>
    <property type="project" value="UniProtKB-KW"/>
</dbReference>
<keyword evidence="3" id="KW-0456">Lyase</keyword>
<dbReference type="SUPFAM" id="SSF52096">
    <property type="entry name" value="ClpP/crotonase"/>
    <property type="match status" value="1"/>
</dbReference>
<dbReference type="NCBIfam" id="NF042432">
    <property type="entry name" value="DHPACoAdixog_DpgC"/>
    <property type="match status" value="1"/>
</dbReference>